<gene>
    <name evidence="1" type="ordered locus">Desca_1710</name>
</gene>
<sequence>MVIISKVDILAIGAHPDDVETGAGGLLSKFIKLGFTAGIVDLTAGEMATNGNPAERRREALRATEIMGLPWRKCLGIPDRGIQVNRHNIMLLVQVIRESRPKLILCPYWEERHPDHVNACQLVKEAYFDAGLRKIESNWAPFRPQQIWYYFLSRAGEPKLIVDITDVYNIKKAALAAHVTQFGRQTGRWDTFLNTGPGSLMALVESRDRYFGSLIGCMYGEGFTMDTPLAIKNPVTLLEVKE</sequence>
<dbReference type="HOGENOM" id="CLU_049311_3_1_9"/>
<dbReference type="Proteomes" id="UP000009226">
    <property type="component" value="Chromosome"/>
</dbReference>
<dbReference type="GO" id="GO:0019213">
    <property type="term" value="F:deacetylase activity"/>
    <property type="evidence" value="ECO:0007669"/>
    <property type="project" value="InterPro"/>
</dbReference>
<dbReference type="KEGG" id="dca:Desca_1710"/>
<keyword evidence="2" id="KW-1185">Reference proteome</keyword>
<name>F6B7K4_DESCC</name>
<dbReference type="Gene3D" id="3.40.50.10320">
    <property type="entry name" value="LmbE-like"/>
    <property type="match status" value="1"/>
</dbReference>
<protein>
    <submittedName>
        <fullName evidence="1">LmbE family protein</fullName>
    </submittedName>
</protein>
<dbReference type="RefSeq" id="WP_003543278.1">
    <property type="nucleotide sequence ID" value="NC_015565.1"/>
</dbReference>
<dbReference type="NCBIfam" id="TIGR04001">
    <property type="entry name" value="thiol_BshB1"/>
    <property type="match status" value="1"/>
</dbReference>
<dbReference type="AlphaFoldDB" id="F6B7K4"/>
<dbReference type="SUPFAM" id="SSF102588">
    <property type="entry name" value="LmbE-like"/>
    <property type="match status" value="1"/>
</dbReference>
<dbReference type="eggNOG" id="COG2120">
    <property type="taxonomic scope" value="Bacteria"/>
</dbReference>
<dbReference type="GO" id="GO:0016811">
    <property type="term" value="F:hydrolase activity, acting on carbon-nitrogen (but not peptide) bonds, in linear amides"/>
    <property type="evidence" value="ECO:0007669"/>
    <property type="project" value="TreeGrafter"/>
</dbReference>
<dbReference type="GO" id="GO:0071793">
    <property type="term" value="P:bacillithiol biosynthetic process"/>
    <property type="evidence" value="ECO:0007669"/>
    <property type="project" value="InterPro"/>
</dbReference>
<evidence type="ECO:0000313" key="2">
    <source>
        <dbReference type="Proteomes" id="UP000009226"/>
    </source>
</evidence>
<reference evidence="1" key="1">
    <citation type="submission" date="2011-05" db="EMBL/GenBank/DDBJ databases">
        <title>Complete sequence of Desulfotomaculum carboxydivorans CO-1-SRB.</title>
        <authorList>
            <consortium name="US DOE Joint Genome Institute"/>
            <person name="Lucas S."/>
            <person name="Han J."/>
            <person name="Lapidus A."/>
            <person name="Cheng J.-F."/>
            <person name="Goodwin L."/>
            <person name="Pitluck S."/>
            <person name="Peters L."/>
            <person name="Mikhailova N."/>
            <person name="Lu M."/>
            <person name="Han C."/>
            <person name="Tapia R."/>
            <person name="Land M."/>
            <person name="Hauser L."/>
            <person name="Kyrpides N."/>
            <person name="Ivanova N."/>
            <person name="Pagani I."/>
            <person name="Stams A."/>
            <person name="Plugge C."/>
            <person name="Muyzer G."/>
            <person name="Kuever J."/>
            <person name="Parshina S."/>
            <person name="Ivanova A."/>
            <person name="Nazina T."/>
            <person name="Woyke T."/>
        </authorList>
    </citation>
    <scope>NUCLEOTIDE SEQUENCE [LARGE SCALE GENOMIC DNA]</scope>
    <source>
        <strain evidence="1">CO-1-SRB</strain>
    </source>
</reference>
<proteinExistence type="predicted"/>
<dbReference type="PANTHER" id="PTHR12993">
    <property type="entry name" value="N-ACETYLGLUCOSAMINYL-PHOSPHATIDYLINOSITOL DE-N-ACETYLASE-RELATED"/>
    <property type="match status" value="1"/>
</dbReference>
<dbReference type="EMBL" id="CP002736">
    <property type="protein sequence ID" value="AEF94558.1"/>
    <property type="molecule type" value="Genomic_DNA"/>
</dbReference>
<accession>F6B7K4</accession>
<dbReference type="Pfam" id="PF02585">
    <property type="entry name" value="PIG-L"/>
    <property type="match status" value="1"/>
</dbReference>
<dbReference type="InterPro" id="IPR023842">
    <property type="entry name" value="Bacillithiol_biosynth_BshB1"/>
</dbReference>
<dbReference type="InterPro" id="IPR003737">
    <property type="entry name" value="GlcNAc_PI_deacetylase-related"/>
</dbReference>
<dbReference type="STRING" id="868595.Desca_1710"/>
<organism evidence="1 2">
    <name type="scientific">Desulfotomaculum nigrificans (strain DSM 14880 / VKM B-2319 / CO-1-SRB)</name>
    <name type="common">Desulfotomaculum carboxydivorans</name>
    <dbReference type="NCBI Taxonomy" id="868595"/>
    <lineage>
        <taxon>Bacteria</taxon>
        <taxon>Bacillati</taxon>
        <taxon>Bacillota</taxon>
        <taxon>Clostridia</taxon>
        <taxon>Eubacteriales</taxon>
        <taxon>Desulfotomaculaceae</taxon>
        <taxon>Desulfotomaculum</taxon>
    </lineage>
</organism>
<evidence type="ECO:0000313" key="1">
    <source>
        <dbReference type="EMBL" id="AEF94558.1"/>
    </source>
</evidence>
<dbReference type="InterPro" id="IPR024078">
    <property type="entry name" value="LmbE-like_dom_sf"/>
</dbReference>
<dbReference type="PANTHER" id="PTHR12993:SF30">
    <property type="entry name" value="N-ACETYL-ALPHA-D-GLUCOSAMINYL L-MALATE DEACETYLASE 1"/>
    <property type="match status" value="1"/>
</dbReference>